<evidence type="ECO:0000313" key="2">
    <source>
        <dbReference type="EMBL" id="OUE18914.1"/>
    </source>
</evidence>
<feature type="signal peptide" evidence="1">
    <location>
        <begin position="1"/>
        <end position="45"/>
    </location>
</feature>
<evidence type="ECO:0000313" key="3">
    <source>
        <dbReference type="Proteomes" id="UP000195011"/>
    </source>
</evidence>
<protein>
    <recommendedName>
        <fullName evidence="4">Secreted protein</fullName>
    </recommendedName>
</protein>
<evidence type="ECO:0008006" key="4">
    <source>
        <dbReference type="Google" id="ProtNLM"/>
    </source>
</evidence>
<evidence type="ECO:0000256" key="1">
    <source>
        <dbReference type="SAM" id="SignalP"/>
    </source>
</evidence>
<comment type="caution">
    <text evidence="2">The sequence shown here is derived from an EMBL/GenBank/DDBJ whole genome shotgun (WGS) entry which is preliminary data.</text>
</comment>
<feature type="chain" id="PRO_5038938512" description="Secreted protein" evidence="1">
    <location>
        <begin position="46"/>
        <end position="177"/>
    </location>
</feature>
<dbReference type="AlphaFoldDB" id="A0A251Y3Q5"/>
<reference evidence="2 3" key="1">
    <citation type="submission" date="2016-08" db="EMBL/GenBank/DDBJ databases">
        <title>Genome sequence of Clavibacter michiganensis spp strain CFBP8017.</title>
        <authorList>
            <person name="Thapa S.P."/>
            <person name="Coaker G."/>
            <person name="Jacques M.-A."/>
        </authorList>
    </citation>
    <scope>NUCLEOTIDE SEQUENCE [LARGE SCALE GENOMIC DNA]</scope>
    <source>
        <strain evidence="2">CFBP8017</strain>
    </source>
</reference>
<gene>
    <name evidence="2" type="ORF">BFL36_12800</name>
</gene>
<dbReference type="EMBL" id="MDJY01000060">
    <property type="protein sequence ID" value="OUE18914.1"/>
    <property type="molecule type" value="Genomic_DNA"/>
</dbReference>
<proteinExistence type="predicted"/>
<sequence>MTSTAPSTRSSRRLRRAGSVAAAAAIALSASIGLGIAPASASAPASDHTTVTAPLAAASAGDPSASQLRGLVTRVQFQTHWTPSGSNIRSIRVQSPLVMIGGRSYRDVNACYSMGAYRPGADISPYIQVDLTQSNYQVTGYLGAACNSGTGTSTGGIATYQSRNWMIYNDGPPRSQG</sequence>
<dbReference type="InterPro" id="IPR006311">
    <property type="entry name" value="TAT_signal"/>
</dbReference>
<dbReference type="PROSITE" id="PS51318">
    <property type="entry name" value="TAT"/>
    <property type="match status" value="1"/>
</dbReference>
<organism evidence="2 3">
    <name type="scientific">Clavibacter michiganensis</name>
    <dbReference type="NCBI Taxonomy" id="28447"/>
    <lineage>
        <taxon>Bacteria</taxon>
        <taxon>Bacillati</taxon>
        <taxon>Actinomycetota</taxon>
        <taxon>Actinomycetes</taxon>
        <taxon>Micrococcales</taxon>
        <taxon>Microbacteriaceae</taxon>
        <taxon>Clavibacter</taxon>
    </lineage>
</organism>
<dbReference type="Proteomes" id="UP000195011">
    <property type="component" value="Unassembled WGS sequence"/>
</dbReference>
<dbReference type="RefSeq" id="WP_143757336.1">
    <property type="nucleotide sequence ID" value="NZ_MDJY01000060.1"/>
</dbReference>
<name>A0A251Y3Q5_9MICO</name>
<keyword evidence="1" id="KW-0732">Signal</keyword>
<accession>A0A251Y3Q5</accession>